<dbReference type="InterPro" id="IPR026893">
    <property type="entry name" value="Tyr/Ser_Pase_IphP-type"/>
</dbReference>
<dbReference type="PANTHER" id="PTHR31126:SF1">
    <property type="entry name" value="TYROSINE SPECIFIC PROTEIN PHOSPHATASES DOMAIN-CONTAINING PROTEIN"/>
    <property type="match status" value="1"/>
</dbReference>
<dbReference type="SUPFAM" id="SSF52799">
    <property type="entry name" value="(Phosphotyrosine protein) phosphatases II"/>
    <property type="match status" value="1"/>
</dbReference>
<dbReference type="PROSITE" id="PS50056">
    <property type="entry name" value="TYR_PHOSPHATASE_2"/>
    <property type="match status" value="1"/>
</dbReference>
<gene>
    <name evidence="3" type="ORF">HC031_12095</name>
</gene>
<protein>
    <submittedName>
        <fullName evidence="3">Tyrosine-protein phosphatase</fullName>
    </submittedName>
</protein>
<dbReference type="Gene3D" id="3.90.190.10">
    <property type="entry name" value="Protein tyrosine phosphatase superfamily"/>
    <property type="match status" value="1"/>
</dbReference>
<comment type="caution">
    <text evidence="3">The sequence shown here is derived from an EMBL/GenBank/DDBJ whole genome shotgun (WGS) entry which is preliminary data.</text>
</comment>
<dbReference type="InterPro" id="IPR000387">
    <property type="entry name" value="Tyr_Pase_dom"/>
</dbReference>
<dbReference type="InterPro" id="IPR016130">
    <property type="entry name" value="Tyr_Pase_AS"/>
</dbReference>
<keyword evidence="4" id="KW-1185">Reference proteome</keyword>
<feature type="domain" description="Tyrosine specific protein phosphatases" evidence="2">
    <location>
        <begin position="139"/>
        <end position="173"/>
    </location>
</feature>
<name>A0ABX0XX12_9ACTN</name>
<dbReference type="Proteomes" id="UP000722989">
    <property type="component" value="Unassembled WGS sequence"/>
</dbReference>
<evidence type="ECO:0000313" key="3">
    <source>
        <dbReference type="EMBL" id="NJC70447.1"/>
    </source>
</evidence>
<dbReference type="PANTHER" id="PTHR31126">
    <property type="entry name" value="TYROSINE-PROTEIN PHOSPHATASE"/>
    <property type="match status" value="1"/>
</dbReference>
<evidence type="ECO:0000259" key="2">
    <source>
        <dbReference type="PROSITE" id="PS50056"/>
    </source>
</evidence>
<accession>A0ABX0XX12</accession>
<evidence type="ECO:0000313" key="4">
    <source>
        <dbReference type="Proteomes" id="UP000722989"/>
    </source>
</evidence>
<reference evidence="3 4" key="1">
    <citation type="submission" date="2020-03" db="EMBL/GenBank/DDBJ databases">
        <title>WGS of the type strain of Planosporangium spp.</title>
        <authorList>
            <person name="Thawai C."/>
        </authorList>
    </citation>
    <scope>NUCLEOTIDE SEQUENCE [LARGE SCALE GENOMIC DNA]</scope>
    <source>
        <strain evidence="3 4">TBRC 5610</strain>
    </source>
</reference>
<dbReference type="InterPro" id="IPR029021">
    <property type="entry name" value="Prot-tyrosine_phosphatase-like"/>
</dbReference>
<dbReference type="EMBL" id="JAATVY010000006">
    <property type="protein sequence ID" value="NJC70447.1"/>
    <property type="molecule type" value="Genomic_DNA"/>
</dbReference>
<comment type="similarity">
    <text evidence="1">Belongs to the protein-tyrosine phosphatase family.</text>
</comment>
<sequence length="270" mass="28899">MLERGLGLIGAPNARDLGGIVTAGGARVRAGVLSRSTALGRLTDGDVATLAERKLAWVVDLRDRSEIDAAPADRLPADPAPRIRHIPVFDPEHPVFTYVSAVLMGHDVAVAAPAASVDGSPGAMVEIYRWMANDAQARAGFGAAVRTIGEAAGEPLLFHCSAGKDRTGWLTAILFEVLGVDRDTIVADYLATNDYSRATNVSIMNAMRAKGRVVHPEHLLPLLEVRPEYLAAAYAEVERGYGGMDRYVRDGLGVPDDILDALRDLLLDRP</sequence>
<proteinExistence type="inferred from homology"/>
<evidence type="ECO:0000256" key="1">
    <source>
        <dbReference type="ARBA" id="ARBA00009580"/>
    </source>
</evidence>
<dbReference type="Pfam" id="PF13350">
    <property type="entry name" value="Y_phosphatase3"/>
    <property type="match status" value="1"/>
</dbReference>
<dbReference type="RefSeq" id="WP_167925334.1">
    <property type="nucleotide sequence ID" value="NZ_JAATVY010000006.1"/>
</dbReference>
<organism evidence="3 4">
    <name type="scientific">Planosporangium thailandense</name>
    <dbReference type="NCBI Taxonomy" id="765197"/>
    <lineage>
        <taxon>Bacteria</taxon>
        <taxon>Bacillati</taxon>
        <taxon>Actinomycetota</taxon>
        <taxon>Actinomycetes</taxon>
        <taxon>Micromonosporales</taxon>
        <taxon>Micromonosporaceae</taxon>
        <taxon>Planosporangium</taxon>
    </lineage>
</organism>
<dbReference type="PROSITE" id="PS00383">
    <property type="entry name" value="TYR_PHOSPHATASE_1"/>
    <property type="match status" value="1"/>
</dbReference>